<keyword evidence="9" id="KW-1185">Reference proteome</keyword>
<dbReference type="GO" id="GO:0003777">
    <property type="term" value="F:microtubule motor activity"/>
    <property type="evidence" value="ECO:0007669"/>
    <property type="project" value="InterPro"/>
</dbReference>
<dbReference type="PANTHER" id="PTHR47971">
    <property type="entry name" value="KINESIN-RELATED PROTEIN 6"/>
    <property type="match status" value="1"/>
</dbReference>
<gene>
    <name evidence="8" type="ORF">DVH24_029271</name>
</gene>
<dbReference type="InterPro" id="IPR027417">
    <property type="entry name" value="P-loop_NTPase"/>
</dbReference>
<dbReference type="GO" id="GO:0005524">
    <property type="term" value="F:ATP binding"/>
    <property type="evidence" value="ECO:0007669"/>
    <property type="project" value="UniProtKB-KW"/>
</dbReference>
<dbReference type="SMART" id="SM00129">
    <property type="entry name" value="KISc"/>
    <property type="match status" value="1"/>
</dbReference>
<evidence type="ECO:0000256" key="3">
    <source>
        <dbReference type="ARBA" id="ARBA00023175"/>
    </source>
</evidence>
<evidence type="ECO:0000256" key="2">
    <source>
        <dbReference type="ARBA" id="ARBA00022840"/>
    </source>
</evidence>
<evidence type="ECO:0000256" key="1">
    <source>
        <dbReference type="ARBA" id="ARBA00022741"/>
    </source>
</evidence>
<evidence type="ECO:0000256" key="5">
    <source>
        <dbReference type="RuleBase" id="RU000394"/>
    </source>
</evidence>
<evidence type="ECO:0000313" key="8">
    <source>
        <dbReference type="EMBL" id="RXH74550.1"/>
    </source>
</evidence>
<dbReference type="GO" id="GO:0005874">
    <property type="term" value="C:microtubule"/>
    <property type="evidence" value="ECO:0007669"/>
    <property type="project" value="UniProtKB-KW"/>
</dbReference>
<dbReference type="STRING" id="3750.A0A498HUU9"/>
<dbReference type="GO" id="GO:0007018">
    <property type="term" value="P:microtubule-based movement"/>
    <property type="evidence" value="ECO:0007669"/>
    <property type="project" value="InterPro"/>
</dbReference>
<dbReference type="Proteomes" id="UP000290289">
    <property type="component" value="Chromosome 15"/>
</dbReference>
<evidence type="ECO:0000259" key="7">
    <source>
        <dbReference type="PROSITE" id="PS50067"/>
    </source>
</evidence>
<evidence type="ECO:0000256" key="6">
    <source>
        <dbReference type="SAM" id="MobiDB-lite"/>
    </source>
</evidence>
<dbReference type="FunFam" id="3.40.850.10:FF:000340">
    <property type="entry name" value="Kinesin-like protein"/>
    <property type="match status" value="1"/>
</dbReference>
<keyword evidence="2 5" id="KW-0067">ATP-binding</keyword>
<feature type="region of interest" description="Disordered" evidence="6">
    <location>
        <begin position="141"/>
        <end position="170"/>
    </location>
</feature>
<dbReference type="GO" id="GO:0007019">
    <property type="term" value="P:microtubule depolymerization"/>
    <property type="evidence" value="ECO:0007669"/>
    <property type="project" value="TreeGrafter"/>
</dbReference>
<dbReference type="InterPro" id="IPR036961">
    <property type="entry name" value="Kinesin_motor_dom_sf"/>
</dbReference>
<keyword evidence="1 5" id="KW-0547">Nucleotide-binding</keyword>
<dbReference type="SUPFAM" id="SSF52540">
    <property type="entry name" value="P-loop containing nucleoside triphosphate hydrolases"/>
    <property type="match status" value="1"/>
</dbReference>
<protein>
    <recommendedName>
        <fullName evidence="5">Kinesin-like protein</fullName>
    </recommendedName>
</protein>
<dbReference type="GO" id="GO:0008017">
    <property type="term" value="F:microtubule binding"/>
    <property type="evidence" value="ECO:0007669"/>
    <property type="project" value="InterPro"/>
</dbReference>
<dbReference type="PROSITE" id="PS50067">
    <property type="entry name" value="KINESIN_MOTOR_2"/>
    <property type="match status" value="1"/>
</dbReference>
<dbReference type="PANTHER" id="PTHR47971:SF15">
    <property type="entry name" value="KINESIN-LIKE PROTEIN KIN-13B"/>
    <property type="match status" value="1"/>
</dbReference>
<dbReference type="InterPro" id="IPR027640">
    <property type="entry name" value="Kinesin-like_fam"/>
</dbReference>
<evidence type="ECO:0000313" key="9">
    <source>
        <dbReference type="Proteomes" id="UP000290289"/>
    </source>
</evidence>
<dbReference type="Gene3D" id="3.40.850.10">
    <property type="entry name" value="Kinesin motor domain"/>
    <property type="match status" value="1"/>
</dbReference>
<dbReference type="InterPro" id="IPR019821">
    <property type="entry name" value="Kinesin_motor_CS"/>
</dbReference>
<dbReference type="EMBL" id="RDQH01000341">
    <property type="protein sequence ID" value="RXH74550.1"/>
    <property type="molecule type" value="Genomic_DNA"/>
</dbReference>
<dbReference type="InterPro" id="IPR001752">
    <property type="entry name" value="Kinesin_motor_dom"/>
</dbReference>
<feature type="domain" description="Kinesin motor" evidence="7">
    <location>
        <begin position="1"/>
        <end position="78"/>
    </location>
</feature>
<comment type="caution">
    <text evidence="4">Lacks conserved residue(s) required for the propagation of feature annotation.</text>
</comment>
<dbReference type="PRINTS" id="PR00380">
    <property type="entry name" value="KINESINHEAVY"/>
</dbReference>
<accession>A0A498HUU9</accession>
<dbReference type="Pfam" id="PF00225">
    <property type="entry name" value="Kinesin"/>
    <property type="match status" value="1"/>
</dbReference>
<sequence>MELKQCPARLVGKLSFIDLAGSERGTDTTDSYKQTRMEGAEINKSLLALKECIRALDSDQGHIPFRGSKLTEVLRDSFVARDHVSRLNTLRYADRVYQKGAASKGINFLRCQTFETQPQCPCLSSLPNDTTFEDDMTYVPNEQSSSGWSKQVEREPSPNINADRMPSSRRRNFATSAPIGSRNCIGKDAFDYPEQTYEQAKPSRGSTKNSALEEKGKIGSQMKWKDMPDFKAMNFHLEDDLNAVLQEEDLGTAHRRQVQHMIDIVWEEMNLLVQADQPGNLIDDYICKLNAILSQKASGILQLQTQLAQFLWHLNDHSVLVSSSSSN</sequence>
<comment type="caution">
    <text evidence="8">The sequence shown here is derived from an EMBL/GenBank/DDBJ whole genome shotgun (WGS) entry which is preliminary data.</text>
</comment>
<keyword evidence="5" id="KW-0493">Microtubule</keyword>
<dbReference type="AlphaFoldDB" id="A0A498HUU9"/>
<feature type="region of interest" description="Disordered" evidence="6">
    <location>
        <begin position="197"/>
        <end position="216"/>
    </location>
</feature>
<proteinExistence type="inferred from homology"/>
<keyword evidence="3 5" id="KW-0505">Motor protein</keyword>
<reference evidence="8 9" key="1">
    <citation type="submission" date="2018-10" db="EMBL/GenBank/DDBJ databases">
        <title>A high-quality apple genome assembly.</title>
        <authorList>
            <person name="Hu J."/>
        </authorList>
    </citation>
    <scope>NUCLEOTIDE SEQUENCE [LARGE SCALE GENOMIC DNA]</scope>
    <source>
        <strain evidence="9">cv. HFTH1</strain>
        <tissue evidence="8">Young leaf</tissue>
    </source>
</reference>
<evidence type="ECO:0000256" key="4">
    <source>
        <dbReference type="PROSITE-ProRule" id="PRU00283"/>
    </source>
</evidence>
<comment type="similarity">
    <text evidence="4 5">Belongs to the TRAFAC class myosin-kinesin ATPase superfamily. Kinesin family.</text>
</comment>
<dbReference type="PROSITE" id="PS00411">
    <property type="entry name" value="KINESIN_MOTOR_1"/>
    <property type="match status" value="1"/>
</dbReference>
<organism evidence="8 9">
    <name type="scientific">Malus domestica</name>
    <name type="common">Apple</name>
    <name type="synonym">Pyrus malus</name>
    <dbReference type="NCBI Taxonomy" id="3750"/>
    <lineage>
        <taxon>Eukaryota</taxon>
        <taxon>Viridiplantae</taxon>
        <taxon>Streptophyta</taxon>
        <taxon>Embryophyta</taxon>
        <taxon>Tracheophyta</taxon>
        <taxon>Spermatophyta</taxon>
        <taxon>Magnoliopsida</taxon>
        <taxon>eudicotyledons</taxon>
        <taxon>Gunneridae</taxon>
        <taxon>Pentapetalae</taxon>
        <taxon>rosids</taxon>
        <taxon>fabids</taxon>
        <taxon>Rosales</taxon>
        <taxon>Rosaceae</taxon>
        <taxon>Amygdaloideae</taxon>
        <taxon>Maleae</taxon>
        <taxon>Malus</taxon>
    </lineage>
</organism>
<name>A0A498HUU9_MALDO</name>